<sequence>MSSYRFVILNQKDNVATALDDIPAGSIVKVTRQDREYDMTIKQNIEFGHKFAIVSIKKGEDILKYGEVIGVASSDIAEGEHVHVHNVEGKRGRGDKEHEDRSILGV</sequence>
<name>A4IPG5_GEOTN</name>
<organism evidence="4 5">
    <name type="scientific">Geobacillus thermodenitrificans (strain NG80-2)</name>
    <dbReference type="NCBI Taxonomy" id="420246"/>
    <lineage>
        <taxon>Bacteria</taxon>
        <taxon>Bacillati</taxon>
        <taxon>Bacillota</taxon>
        <taxon>Bacilli</taxon>
        <taxon>Bacillales</taxon>
        <taxon>Anoxybacillaceae</taxon>
        <taxon>Geobacillus</taxon>
    </lineage>
</organism>
<evidence type="ECO:0000313" key="4">
    <source>
        <dbReference type="EMBL" id="ABO67219.1"/>
    </source>
</evidence>
<dbReference type="RefSeq" id="WP_011887567.1">
    <property type="nucleotide sequence ID" value="NC_009328.1"/>
</dbReference>
<dbReference type="SMART" id="SM00858">
    <property type="entry name" value="SAF"/>
    <property type="match status" value="1"/>
</dbReference>
<dbReference type="GO" id="GO:0016829">
    <property type="term" value="F:lyase activity"/>
    <property type="evidence" value="ECO:0007669"/>
    <property type="project" value="UniProtKB-KW"/>
</dbReference>
<dbReference type="InterPro" id="IPR052172">
    <property type="entry name" value="UxaA_altronate/galactarate_dh"/>
</dbReference>
<dbReference type="Gene3D" id="2.30.130.110">
    <property type="match status" value="1"/>
</dbReference>
<dbReference type="Proteomes" id="UP000001578">
    <property type="component" value="Chromosome"/>
</dbReference>
<dbReference type="GO" id="GO:0019698">
    <property type="term" value="P:D-galacturonate catabolic process"/>
    <property type="evidence" value="ECO:0007669"/>
    <property type="project" value="TreeGrafter"/>
</dbReference>
<protein>
    <submittedName>
        <fullName evidence="4">Putative altronate hydrolase N-terminus</fullName>
    </submittedName>
</protein>
<dbReference type="EMBL" id="CP000557">
    <property type="protein sequence ID" value="ABO67219.1"/>
    <property type="molecule type" value="Genomic_DNA"/>
</dbReference>
<dbReference type="PANTHER" id="PTHR30536:SF5">
    <property type="entry name" value="ALTRONATE DEHYDRATASE"/>
    <property type="match status" value="1"/>
</dbReference>
<dbReference type="PANTHER" id="PTHR30536">
    <property type="entry name" value="ALTRONATE/GALACTARATE DEHYDRATASE"/>
    <property type="match status" value="1"/>
</dbReference>
<evidence type="ECO:0000259" key="3">
    <source>
        <dbReference type="SMART" id="SM00858"/>
    </source>
</evidence>
<proteinExistence type="predicted"/>
<feature type="region of interest" description="Disordered" evidence="2">
    <location>
        <begin position="86"/>
        <end position="106"/>
    </location>
</feature>
<gene>
    <name evidence="4" type="ordered locus">GTNG_1859</name>
</gene>
<reference evidence="4 5" key="1">
    <citation type="journal article" date="2007" name="Proc. Natl. Acad. Sci. U.S.A.">
        <title>Genome and proteome of long-chain alkane degrading Geobacillus thermodenitrificans NG80-2 isolated from a deep-subsurface oil reservoir.</title>
        <authorList>
            <person name="Feng L."/>
            <person name="Wang W."/>
            <person name="Cheng J."/>
            <person name="Ren Y."/>
            <person name="Zhao G."/>
            <person name="Gao C."/>
            <person name="Tang Y."/>
            <person name="Liu X."/>
            <person name="Han W."/>
            <person name="Peng X."/>
            <person name="Liu R."/>
            <person name="Wang L."/>
        </authorList>
    </citation>
    <scope>NUCLEOTIDE SEQUENCE [LARGE SCALE GENOMIC DNA]</scope>
    <source>
        <strain evidence="4 5">NG80-2</strain>
    </source>
</reference>
<dbReference type="InterPro" id="IPR044144">
    <property type="entry name" value="SAF_UxaA/GarD"/>
</dbReference>
<evidence type="ECO:0000313" key="5">
    <source>
        <dbReference type="Proteomes" id="UP000001578"/>
    </source>
</evidence>
<evidence type="ECO:0000256" key="2">
    <source>
        <dbReference type="SAM" id="MobiDB-lite"/>
    </source>
</evidence>
<keyword evidence="1" id="KW-0456">Lyase</keyword>
<feature type="domain" description="SAF" evidence="3">
    <location>
        <begin position="13"/>
        <end position="88"/>
    </location>
</feature>
<dbReference type="HOGENOM" id="CLU_084161_3_0_9"/>
<dbReference type="InterPro" id="IPR013974">
    <property type="entry name" value="SAF"/>
</dbReference>
<dbReference type="AlphaFoldDB" id="A4IPG5"/>
<dbReference type="KEGG" id="gtn:GTNG_1859"/>
<evidence type="ECO:0000256" key="1">
    <source>
        <dbReference type="ARBA" id="ARBA00023239"/>
    </source>
</evidence>
<dbReference type="CDD" id="cd11613">
    <property type="entry name" value="SAF_AH_GD"/>
    <property type="match status" value="1"/>
</dbReference>
<dbReference type="GO" id="GO:0016787">
    <property type="term" value="F:hydrolase activity"/>
    <property type="evidence" value="ECO:0007669"/>
    <property type="project" value="UniProtKB-KW"/>
</dbReference>
<dbReference type="Pfam" id="PF08666">
    <property type="entry name" value="SAF"/>
    <property type="match status" value="1"/>
</dbReference>
<accession>A4IPG5</accession>
<dbReference type="eggNOG" id="COG2721">
    <property type="taxonomic scope" value="Bacteria"/>
</dbReference>
<keyword evidence="4" id="KW-0378">Hydrolase</keyword>